<proteinExistence type="predicted"/>
<evidence type="ECO:0000313" key="2">
    <source>
        <dbReference type="EMBL" id="MFD1933178.1"/>
    </source>
</evidence>
<comment type="caution">
    <text evidence="2">The sequence shown here is derived from an EMBL/GenBank/DDBJ whole genome shotgun (WGS) entry which is preliminary data.</text>
</comment>
<feature type="transmembrane region" description="Helical" evidence="1">
    <location>
        <begin position="12"/>
        <end position="34"/>
    </location>
</feature>
<reference evidence="3" key="1">
    <citation type="journal article" date="2019" name="Int. J. Syst. Evol. Microbiol.">
        <title>The Global Catalogue of Microorganisms (GCM) 10K type strain sequencing project: providing services to taxonomists for standard genome sequencing and annotation.</title>
        <authorList>
            <consortium name="The Broad Institute Genomics Platform"/>
            <consortium name="The Broad Institute Genome Sequencing Center for Infectious Disease"/>
            <person name="Wu L."/>
            <person name="Ma J."/>
        </authorList>
    </citation>
    <scope>NUCLEOTIDE SEQUENCE [LARGE SCALE GENOMIC DNA]</scope>
    <source>
        <strain evidence="3">ICMP 6774ER</strain>
    </source>
</reference>
<sequence>AGLAYDGDVARVAGATLAYLPAVWTVVGIATLLFGMLPRLAAAASWTVLGLFLVVDLLAEFKLATGIVLNLSPFVHVPAMLLDGVSSPVAPLLGLTVVAVTLATAGLAFLRRRDLMPSA</sequence>
<keyword evidence="1" id="KW-0812">Transmembrane</keyword>
<organism evidence="2 3">
    <name type="scientific">Nonomuraea mangrovi</name>
    <dbReference type="NCBI Taxonomy" id="2316207"/>
    <lineage>
        <taxon>Bacteria</taxon>
        <taxon>Bacillati</taxon>
        <taxon>Actinomycetota</taxon>
        <taxon>Actinomycetes</taxon>
        <taxon>Streptosporangiales</taxon>
        <taxon>Streptosporangiaceae</taxon>
        <taxon>Nonomuraea</taxon>
    </lineage>
</organism>
<name>A0ABW4SVJ1_9ACTN</name>
<dbReference type="Proteomes" id="UP001597368">
    <property type="component" value="Unassembled WGS sequence"/>
</dbReference>
<gene>
    <name evidence="2" type="ORF">ACFSKW_17015</name>
</gene>
<evidence type="ECO:0000256" key="1">
    <source>
        <dbReference type="SAM" id="Phobius"/>
    </source>
</evidence>
<feature type="transmembrane region" description="Helical" evidence="1">
    <location>
        <begin position="46"/>
        <end position="69"/>
    </location>
</feature>
<feature type="non-terminal residue" evidence="2">
    <location>
        <position position="1"/>
    </location>
</feature>
<feature type="transmembrane region" description="Helical" evidence="1">
    <location>
        <begin position="89"/>
        <end position="110"/>
    </location>
</feature>
<keyword evidence="3" id="KW-1185">Reference proteome</keyword>
<keyword evidence="1" id="KW-0472">Membrane</keyword>
<keyword evidence="1" id="KW-1133">Transmembrane helix</keyword>
<protein>
    <submittedName>
        <fullName evidence="2">ABC transporter permease</fullName>
    </submittedName>
</protein>
<accession>A0ABW4SVJ1</accession>
<evidence type="ECO:0000313" key="3">
    <source>
        <dbReference type="Proteomes" id="UP001597368"/>
    </source>
</evidence>
<dbReference type="EMBL" id="JBHUFV010000025">
    <property type="protein sequence ID" value="MFD1933178.1"/>
    <property type="molecule type" value="Genomic_DNA"/>
</dbReference>